<accession>A0A9K3I951</accession>
<reference evidence="1" key="1">
    <citation type="journal article" date="2017" name="Nature">
        <title>The sunflower genome provides insights into oil metabolism, flowering and Asterid evolution.</title>
        <authorList>
            <person name="Badouin H."/>
            <person name="Gouzy J."/>
            <person name="Grassa C.J."/>
            <person name="Murat F."/>
            <person name="Staton S.E."/>
            <person name="Cottret L."/>
            <person name="Lelandais-Briere C."/>
            <person name="Owens G.L."/>
            <person name="Carrere S."/>
            <person name="Mayjonade B."/>
            <person name="Legrand L."/>
            <person name="Gill N."/>
            <person name="Kane N.C."/>
            <person name="Bowers J.E."/>
            <person name="Hubner S."/>
            <person name="Bellec A."/>
            <person name="Berard A."/>
            <person name="Berges H."/>
            <person name="Blanchet N."/>
            <person name="Boniface M.C."/>
            <person name="Brunel D."/>
            <person name="Catrice O."/>
            <person name="Chaidir N."/>
            <person name="Claudel C."/>
            <person name="Donnadieu C."/>
            <person name="Faraut T."/>
            <person name="Fievet G."/>
            <person name="Helmstetter N."/>
            <person name="King M."/>
            <person name="Knapp S.J."/>
            <person name="Lai Z."/>
            <person name="Le Paslier M.C."/>
            <person name="Lippi Y."/>
            <person name="Lorenzon L."/>
            <person name="Mandel J.R."/>
            <person name="Marage G."/>
            <person name="Marchand G."/>
            <person name="Marquand E."/>
            <person name="Bret-Mestries E."/>
            <person name="Morien E."/>
            <person name="Nambeesan S."/>
            <person name="Nguyen T."/>
            <person name="Pegot-Espagnet P."/>
            <person name="Pouilly N."/>
            <person name="Raftis F."/>
            <person name="Sallet E."/>
            <person name="Schiex T."/>
            <person name="Thomas J."/>
            <person name="Vandecasteele C."/>
            <person name="Vares D."/>
            <person name="Vear F."/>
            <person name="Vautrin S."/>
            <person name="Crespi M."/>
            <person name="Mangin B."/>
            <person name="Burke J.M."/>
            <person name="Salse J."/>
            <person name="Munos S."/>
            <person name="Vincourt P."/>
            <person name="Rieseberg L.H."/>
            <person name="Langlade N.B."/>
        </authorList>
    </citation>
    <scope>NUCLEOTIDE SEQUENCE</scope>
    <source>
        <tissue evidence="1">Leaves</tissue>
    </source>
</reference>
<reference evidence="1" key="2">
    <citation type="submission" date="2020-06" db="EMBL/GenBank/DDBJ databases">
        <title>Helianthus annuus Genome sequencing and assembly Release 2.</title>
        <authorList>
            <person name="Gouzy J."/>
            <person name="Langlade N."/>
            <person name="Munos S."/>
        </authorList>
    </citation>
    <scope>NUCLEOTIDE SEQUENCE</scope>
    <source>
        <tissue evidence="1">Leaves</tissue>
    </source>
</reference>
<dbReference type="AlphaFoldDB" id="A0A9K3I951"/>
<gene>
    <name evidence="1" type="ORF">HanXRQr2_Chr09g0399331</name>
</gene>
<dbReference type="Proteomes" id="UP000215914">
    <property type="component" value="Unassembled WGS sequence"/>
</dbReference>
<proteinExistence type="predicted"/>
<keyword evidence="2" id="KW-1185">Reference proteome</keyword>
<evidence type="ECO:0000313" key="2">
    <source>
        <dbReference type="Proteomes" id="UP000215914"/>
    </source>
</evidence>
<organism evidence="1 2">
    <name type="scientific">Helianthus annuus</name>
    <name type="common">Common sunflower</name>
    <dbReference type="NCBI Taxonomy" id="4232"/>
    <lineage>
        <taxon>Eukaryota</taxon>
        <taxon>Viridiplantae</taxon>
        <taxon>Streptophyta</taxon>
        <taxon>Embryophyta</taxon>
        <taxon>Tracheophyta</taxon>
        <taxon>Spermatophyta</taxon>
        <taxon>Magnoliopsida</taxon>
        <taxon>eudicotyledons</taxon>
        <taxon>Gunneridae</taxon>
        <taxon>Pentapetalae</taxon>
        <taxon>asterids</taxon>
        <taxon>campanulids</taxon>
        <taxon>Asterales</taxon>
        <taxon>Asteraceae</taxon>
        <taxon>Asteroideae</taxon>
        <taxon>Heliantheae alliance</taxon>
        <taxon>Heliantheae</taxon>
        <taxon>Helianthus</taxon>
    </lineage>
</organism>
<name>A0A9K3I951_HELAN</name>
<comment type="caution">
    <text evidence="1">The sequence shown here is derived from an EMBL/GenBank/DDBJ whole genome shotgun (WGS) entry which is preliminary data.</text>
</comment>
<protein>
    <submittedName>
        <fullName evidence="1">Uncharacterized protein</fullName>
    </submittedName>
</protein>
<dbReference type="EMBL" id="MNCJ02000324">
    <property type="protein sequence ID" value="KAF5791834.1"/>
    <property type="molecule type" value="Genomic_DNA"/>
</dbReference>
<sequence>MTRIISGDQFRRRRWWCPRRDFRWFVFALLRIRVFGSSQLG</sequence>
<evidence type="ECO:0000313" key="1">
    <source>
        <dbReference type="EMBL" id="KAF5791834.1"/>
    </source>
</evidence>
<dbReference type="Gramene" id="mRNA:HanXRQr2_Chr09g0399331">
    <property type="protein sequence ID" value="mRNA:HanXRQr2_Chr09g0399331"/>
    <property type="gene ID" value="HanXRQr2_Chr09g0399331"/>
</dbReference>